<keyword evidence="1" id="KW-0533">Nickel</keyword>
<evidence type="ECO:0000313" key="3">
    <source>
        <dbReference type="Proteomes" id="UP001595632"/>
    </source>
</evidence>
<accession>A0ABV7GXF3</accession>
<dbReference type="PANTHER" id="PTHR36566:SF1">
    <property type="entry name" value="PYRIDINIUM-3,5-BISTHIOCARBOXYLIC ACID MONONUCLEOTIDE NICKEL INSERTION PROTEIN"/>
    <property type="match status" value="1"/>
</dbReference>
<dbReference type="InterPro" id="IPR002822">
    <property type="entry name" value="Ni_insertion"/>
</dbReference>
<organism evidence="2 3">
    <name type="scientific">Psychromarinibacter halotolerans</name>
    <dbReference type="NCBI Taxonomy" id="1775175"/>
    <lineage>
        <taxon>Bacteria</taxon>
        <taxon>Pseudomonadati</taxon>
        <taxon>Pseudomonadota</taxon>
        <taxon>Alphaproteobacteria</taxon>
        <taxon>Rhodobacterales</taxon>
        <taxon>Paracoccaceae</taxon>
        <taxon>Psychromarinibacter</taxon>
    </lineage>
</organism>
<keyword evidence="3" id="KW-1185">Reference proteome</keyword>
<name>A0ABV7GXF3_9RHOB</name>
<evidence type="ECO:0000256" key="1">
    <source>
        <dbReference type="ARBA" id="ARBA00022596"/>
    </source>
</evidence>
<sequence>MTRHVHLTPLGGLAGDMFAAAMLSAFPDMRDGVLAAVAAVLPADHPGAALMPVVSGGLSAHRFEVAAHPARAPMHYPDLDALIAGAGLPDAVRDTAAALLRLLAEAEASVHGCPTDRVHFHEIADWDTLADLTAAAAILSGLDGAGWSMDPLPLGGGTVVTQHGTLPVPAPATAALLAGLPVHDDGLAGERVTPTGACIARYIVNRLGLSPRPAGTLSAIGRGAGSRTLPDRPNILSVLAIEHANHGTPGTDRVTVVEFDIDDMTAEEIAFATDRLRGTGGVLDLTTHSVIGKKGRTATRLRLLVTPGSGDAVAEACFTLTSTIGLRLHDERRILLPRSGDVVGGLRRKAVTRPGGSVTRKAESDDLAGVDSLAERRRLARRTEEEDGE</sequence>
<evidence type="ECO:0000313" key="2">
    <source>
        <dbReference type="EMBL" id="MFC3144191.1"/>
    </source>
</evidence>
<gene>
    <name evidence="2" type="primary">larC</name>
    <name evidence="2" type="ORF">ACFOGP_15830</name>
</gene>
<dbReference type="Pfam" id="PF01969">
    <property type="entry name" value="Ni_insertion"/>
    <property type="match status" value="1"/>
</dbReference>
<dbReference type="Proteomes" id="UP001595632">
    <property type="component" value="Unassembled WGS sequence"/>
</dbReference>
<dbReference type="PANTHER" id="PTHR36566">
    <property type="entry name" value="NICKEL INSERTION PROTEIN-RELATED"/>
    <property type="match status" value="1"/>
</dbReference>
<protein>
    <submittedName>
        <fullName evidence="2">Nickel insertion protein</fullName>
        <ecNumber evidence="2">4.99.1.12</ecNumber>
    </submittedName>
</protein>
<dbReference type="EMBL" id="JBHRTB010000010">
    <property type="protein sequence ID" value="MFC3144191.1"/>
    <property type="molecule type" value="Genomic_DNA"/>
</dbReference>
<comment type="caution">
    <text evidence="2">The sequence shown here is derived from an EMBL/GenBank/DDBJ whole genome shotgun (WGS) entry which is preliminary data.</text>
</comment>
<dbReference type="RefSeq" id="WP_275631451.1">
    <property type="nucleotide sequence ID" value="NZ_JARGYD010000001.1"/>
</dbReference>
<keyword evidence="2" id="KW-0456">Lyase</keyword>
<reference evidence="3" key="1">
    <citation type="journal article" date="2019" name="Int. J. Syst. Evol. Microbiol.">
        <title>The Global Catalogue of Microorganisms (GCM) 10K type strain sequencing project: providing services to taxonomists for standard genome sequencing and annotation.</title>
        <authorList>
            <consortium name="The Broad Institute Genomics Platform"/>
            <consortium name="The Broad Institute Genome Sequencing Center for Infectious Disease"/>
            <person name="Wu L."/>
            <person name="Ma J."/>
        </authorList>
    </citation>
    <scope>NUCLEOTIDE SEQUENCE [LARGE SCALE GENOMIC DNA]</scope>
    <source>
        <strain evidence="3">KCTC 52366</strain>
    </source>
</reference>
<dbReference type="EC" id="4.99.1.12" evidence="2"/>
<dbReference type="Gene3D" id="3.30.70.1380">
    <property type="entry name" value="Transcriptional regulatory protein pf0864 domain like"/>
    <property type="match status" value="1"/>
</dbReference>
<dbReference type="GO" id="GO:0016829">
    <property type="term" value="F:lyase activity"/>
    <property type="evidence" value="ECO:0007669"/>
    <property type="project" value="UniProtKB-KW"/>
</dbReference>
<proteinExistence type="predicted"/>